<evidence type="ECO:0000313" key="2">
    <source>
        <dbReference type="EMBL" id="RDB30153.1"/>
    </source>
</evidence>
<feature type="region of interest" description="Disordered" evidence="1">
    <location>
        <begin position="63"/>
        <end position="160"/>
    </location>
</feature>
<name>A0A369KEE8_HYPMA</name>
<comment type="caution">
    <text evidence="2">The sequence shown here is derived from an EMBL/GenBank/DDBJ whole genome shotgun (WGS) entry which is preliminary data.</text>
</comment>
<feature type="region of interest" description="Disordered" evidence="1">
    <location>
        <begin position="25"/>
        <end position="47"/>
    </location>
</feature>
<keyword evidence="3" id="KW-1185">Reference proteome</keyword>
<protein>
    <submittedName>
        <fullName evidence="2">Uncharacterized protein</fullName>
    </submittedName>
</protein>
<dbReference type="AlphaFoldDB" id="A0A369KEE8"/>
<feature type="compositionally biased region" description="Basic residues" evidence="1">
    <location>
        <begin position="93"/>
        <end position="102"/>
    </location>
</feature>
<evidence type="ECO:0000256" key="1">
    <source>
        <dbReference type="SAM" id="MobiDB-lite"/>
    </source>
</evidence>
<organism evidence="2 3">
    <name type="scientific">Hypsizygus marmoreus</name>
    <name type="common">White beech mushroom</name>
    <name type="synonym">Agaricus marmoreus</name>
    <dbReference type="NCBI Taxonomy" id="39966"/>
    <lineage>
        <taxon>Eukaryota</taxon>
        <taxon>Fungi</taxon>
        <taxon>Dikarya</taxon>
        <taxon>Basidiomycota</taxon>
        <taxon>Agaricomycotina</taxon>
        <taxon>Agaricomycetes</taxon>
        <taxon>Agaricomycetidae</taxon>
        <taxon>Agaricales</taxon>
        <taxon>Tricholomatineae</taxon>
        <taxon>Lyophyllaceae</taxon>
        <taxon>Hypsizygus</taxon>
    </lineage>
</organism>
<dbReference type="EMBL" id="LUEZ02000007">
    <property type="protein sequence ID" value="RDB30153.1"/>
    <property type="molecule type" value="Genomic_DNA"/>
</dbReference>
<evidence type="ECO:0000313" key="3">
    <source>
        <dbReference type="Proteomes" id="UP000076154"/>
    </source>
</evidence>
<dbReference type="Proteomes" id="UP000076154">
    <property type="component" value="Unassembled WGS sequence"/>
</dbReference>
<feature type="compositionally biased region" description="Low complexity" evidence="1">
    <location>
        <begin position="103"/>
        <end position="120"/>
    </location>
</feature>
<accession>A0A369KEE8</accession>
<reference evidence="2" key="1">
    <citation type="submission" date="2018-04" db="EMBL/GenBank/DDBJ databases">
        <title>Whole genome sequencing of Hypsizygus marmoreus.</title>
        <authorList>
            <person name="Choi I.-G."/>
            <person name="Min B."/>
            <person name="Kim J.-G."/>
            <person name="Kim S."/>
            <person name="Oh Y.-L."/>
            <person name="Kong W.-S."/>
            <person name="Park H."/>
            <person name="Jeong J."/>
            <person name="Song E.-S."/>
        </authorList>
    </citation>
    <scope>NUCLEOTIDE SEQUENCE [LARGE SCALE GENOMIC DNA]</scope>
    <source>
        <strain evidence="2">51987-8</strain>
    </source>
</reference>
<gene>
    <name evidence="2" type="ORF">Hypma_012354</name>
</gene>
<sequence length="160" mass="17094">MAPLIENGPPATVDITFAQPNQPFASHFVAGSRPGEEPPPPFDKLPTLSTALKAIPPIESHILTSHPAPHYAPRSPPNTPPTANMGGFLWGRLIRKHKRKKAANAQKEANQANGGASAANGGNGGHIEHQNGGTSKRERGLLPKFGINRPRPLHSLRESR</sequence>
<proteinExistence type="predicted"/>
<dbReference type="InParanoid" id="A0A369KEE8"/>